<keyword evidence="2" id="KW-1185">Reference proteome</keyword>
<evidence type="ECO:0000313" key="2">
    <source>
        <dbReference type="Proteomes" id="UP000009168"/>
    </source>
</evidence>
<dbReference type="KEGG" id="tet:TTHERM_00133610"/>
<dbReference type="RefSeq" id="XP_001019640.2">
    <property type="nucleotide sequence ID" value="XM_001019640.2"/>
</dbReference>
<accession>I7MKJ6</accession>
<evidence type="ECO:0000313" key="1">
    <source>
        <dbReference type="EMBL" id="EAR99395.2"/>
    </source>
</evidence>
<organism evidence="1 2">
    <name type="scientific">Tetrahymena thermophila (strain SB210)</name>
    <dbReference type="NCBI Taxonomy" id="312017"/>
    <lineage>
        <taxon>Eukaryota</taxon>
        <taxon>Sar</taxon>
        <taxon>Alveolata</taxon>
        <taxon>Ciliophora</taxon>
        <taxon>Intramacronucleata</taxon>
        <taxon>Oligohymenophorea</taxon>
        <taxon>Hymenostomatida</taxon>
        <taxon>Tetrahymenina</taxon>
        <taxon>Tetrahymenidae</taxon>
        <taxon>Tetrahymena</taxon>
    </lineage>
</organism>
<sequence>MNIPNLINEQRIHMKESINIIEQSFEQVNLQFKTYDMCFLSYLECLFVTDYLFSIYEADEIQKQTILENVKSMTLSKKYSAQVKRDDFKVYLANALSGLKKRENNIVIEDLLKYIDTQLIMEIERYWNDLKEQKDITFISKDESIQLIQDIIQKYRIDYSLVCELVENELEAIHKFVFFEDFISILLKIAKEHNFYKKKYIKRHKQDCGCQIF</sequence>
<dbReference type="AlphaFoldDB" id="I7MKJ6"/>
<dbReference type="Proteomes" id="UP000009168">
    <property type="component" value="Unassembled WGS sequence"/>
</dbReference>
<dbReference type="EMBL" id="GG662639">
    <property type="protein sequence ID" value="EAR99395.2"/>
    <property type="molecule type" value="Genomic_DNA"/>
</dbReference>
<reference evidence="2" key="1">
    <citation type="journal article" date="2006" name="PLoS Biol.">
        <title>Macronuclear genome sequence of the ciliate Tetrahymena thermophila, a model eukaryote.</title>
        <authorList>
            <person name="Eisen J.A."/>
            <person name="Coyne R.S."/>
            <person name="Wu M."/>
            <person name="Wu D."/>
            <person name="Thiagarajan M."/>
            <person name="Wortman J.R."/>
            <person name="Badger J.H."/>
            <person name="Ren Q."/>
            <person name="Amedeo P."/>
            <person name="Jones K.M."/>
            <person name="Tallon L.J."/>
            <person name="Delcher A.L."/>
            <person name="Salzberg S.L."/>
            <person name="Silva J.C."/>
            <person name="Haas B.J."/>
            <person name="Majoros W.H."/>
            <person name="Farzad M."/>
            <person name="Carlton J.M."/>
            <person name="Smith R.K. Jr."/>
            <person name="Garg J."/>
            <person name="Pearlman R.E."/>
            <person name="Karrer K.M."/>
            <person name="Sun L."/>
            <person name="Manning G."/>
            <person name="Elde N.C."/>
            <person name="Turkewitz A.P."/>
            <person name="Asai D.J."/>
            <person name="Wilkes D.E."/>
            <person name="Wang Y."/>
            <person name="Cai H."/>
            <person name="Collins K."/>
            <person name="Stewart B.A."/>
            <person name="Lee S.R."/>
            <person name="Wilamowska K."/>
            <person name="Weinberg Z."/>
            <person name="Ruzzo W.L."/>
            <person name="Wloga D."/>
            <person name="Gaertig J."/>
            <person name="Frankel J."/>
            <person name="Tsao C.-C."/>
            <person name="Gorovsky M.A."/>
            <person name="Keeling P.J."/>
            <person name="Waller R.F."/>
            <person name="Patron N.J."/>
            <person name="Cherry J.M."/>
            <person name="Stover N.A."/>
            <person name="Krieger C.J."/>
            <person name="del Toro C."/>
            <person name="Ryder H.F."/>
            <person name="Williamson S.C."/>
            <person name="Barbeau R.A."/>
            <person name="Hamilton E.P."/>
            <person name="Orias E."/>
        </authorList>
    </citation>
    <scope>NUCLEOTIDE SEQUENCE [LARGE SCALE GENOMIC DNA]</scope>
    <source>
        <strain evidence="2">SB210</strain>
    </source>
</reference>
<gene>
    <name evidence="1" type="ORF">TTHERM_00133610</name>
</gene>
<proteinExistence type="predicted"/>
<name>I7MKJ6_TETTS</name>
<dbReference type="GeneID" id="7829255"/>
<dbReference type="InParanoid" id="I7MKJ6"/>
<protein>
    <submittedName>
        <fullName evidence="1">Uncharacterized protein</fullName>
    </submittedName>
</protein>